<protein>
    <submittedName>
        <fullName evidence="1">Uncharacterized protein</fullName>
    </submittedName>
</protein>
<sequence length="239" mass="25584">MLSLPAYLKLQDLDVVTAPQAPRPQPTLLSILKASLKPTLSKLLGPLPIIVIPGGIKVLRTCTAPKSAKSLADVSLKAAPPIPHPSDERILVRFDGEMPPLLLKEYHEILGGLNTHLASLRLPELVYTQKHPESNGIFIVPRAKGDVAVLTEHWNAWAPQVLPGGRIAPVATYSYLQVNGIPFGAVDSLESTARSFESENKELGKVLSISWVNKPPSATQIAATVARGISLTAPSILDA</sequence>
<reference evidence="1" key="1">
    <citation type="submission" date="2023-03" db="EMBL/GenBank/DDBJ databases">
        <title>Massive genome expansion in bonnet fungi (Mycena s.s.) driven by repeated elements and novel gene families across ecological guilds.</title>
        <authorList>
            <consortium name="Lawrence Berkeley National Laboratory"/>
            <person name="Harder C.B."/>
            <person name="Miyauchi S."/>
            <person name="Viragh M."/>
            <person name="Kuo A."/>
            <person name="Thoen E."/>
            <person name="Andreopoulos B."/>
            <person name="Lu D."/>
            <person name="Skrede I."/>
            <person name="Drula E."/>
            <person name="Henrissat B."/>
            <person name="Morin E."/>
            <person name="Kohler A."/>
            <person name="Barry K."/>
            <person name="LaButti K."/>
            <person name="Morin E."/>
            <person name="Salamov A."/>
            <person name="Lipzen A."/>
            <person name="Mereny Z."/>
            <person name="Hegedus B."/>
            <person name="Baldrian P."/>
            <person name="Stursova M."/>
            <person name="Weitz H."/>
            <person name="Taylor A."/>
            <person name="Grigoriev I.V."/>
            <person name="Nagy L.G."/>
            <person name="Martin F."/>
            <person name="Kauserud H."/>
        </authorList>
    </citation>
    <scope>NUCLEOTIDE SEQUENCE</scope>
    <source>
        <strain evidence="1">CBHHK200</strain>
    </source>
</reference>
<dbReference type="Proteomes" id="UP001218188">
    <property type="component" value="Unassembled WGS sequence"/>
</dbReference>
<dbReference type="EMBL" id="JARJCM010000002">
    <property type="protein sequence ID" value="KAJ7047027.1"/>
    <property type="molecule type" value="Genomic_DNA"/>
</dbReference>
<accession>A0AAD6TK26</accession>
<gene>
    <name evidence="1" type="ORF">C8F04DRAFT_1248065</name>
</gene>
<organism evidence="1 2">
    <name type="scientific">Mycena alexandri</name>
    <dbReference type="NCBI Taxonomy" id="1745969"/>
    <lineage>
        <taxon>Eukaryota</taxon>
        <taxon>Fungi</taxon>
        <taxon>Dikarya</taxon>
        <taxon>Basidiomycota</taxon>
        <taxon>Agaricomycotina</taxon>
        <taxon>Agaricomycetes</taxon>
        <taxon>Agaricomycetidae</taxon>
        <taxon>Agaricales</taxon>
        <taxon>Marasmiineae</taxon>
        <taxon>Mycenaceae</taxon>
        <taxon>Mycena</taxon>
    </lineage>
</organism>
<name>A0AAD6TK26_9AGAR</name>
<proteinExistence type="predicted"/>
<dbReference type="AlphaFoldDB" id="A0AAD6TK26"/>
<keyword evidence="2" id="KW-1185">Reference proteome</keyword>
<evidence type="ECO:0000313" key="2">
    <source>
        <dbReference type="Proteomes" id="UP001218188"/>
    </source>
</evidence>
<comment type="caution">
    <text evidence="1">The sequence shown here is derived from an EMBL/GenBank/DDBJ whole genome shotgun (WGS) entry which is preliminary data.</text>
</comment>
<evidence type="ECO:0000313" key="1">
    <source>
        <dbReference type="EMBL" id="KAJ7047027.1"/>
    </source>
</evidence>